<keyword evidence="4" id="KW-0067">ATP-binding</keyword>
<dbReference type="Pfam" id="PF00931">
    <property type="entry name" value="NB-ARC"/>
    <property type="match status" value="1"/>
</dbReference>
<proteinExistence type="predicted"/>
<reference evidence="7" key="1">
    <citation type="journal article" date="2013" name="J. Plant Res.">
        <title>Effect of fungi and light on seed germination of three Opuntia species from semiarid lands of central Mexico.</title>
        <authorList>
            <person name="Delgado-Sanchez P."/>
            <person name="Jimenez-Bremont J.F."/>
            <person name="Guerrero-Gonzalez Mde L."/>
            <person name="Flores J."/>
        </authorList>
    </citation>
    <scope>NUCLEOTIDE SEQUENCE</scope>
    <source>
        <tissue evidence="7">Cladode</tissue>
    </source>
</reference>
<dbReference type="InterPro" id="IPR041118">
    <property type="entry name" value="Rx_N"/>
</dbReference>
<dbReference type="Gene3D" id="3.40.50.300">
    <property type="entry name" value="P-loop containing nucleotide triphosphate hydrolases"/>
    <property type="match status" value="1"/>
</dbReference>
<organism evidence="7">
    <name type="scientific">Opuntia streptacantha</name>
    <name type="common">Prickly pear cactus</name>
    <name type="synonym">Opuntia cardona</name>
    <dbReference type="NCBI Taxonomy" id="393608"/>
    <lineage>
        <taxon>Eukaryota</taxon>
        <taxon>Viridiplantae</taxon>
        <taxon>Streptophyta</taxon>
        <taxon>Embryophyta</taxon>
        <taxon>Tracheophyta</taxon>
        <taxon>Spermatophyta</taxon>
        <taxon>Magnoliopsida</taxon>
        <taxon>eudicotyledons</taxon>
        <taxon>Gunneridae</taxon>
        <taxon>Pentapetalae</taxon>
        <taxon>Caryophyllales</taxon>
        <taxon>Cactineae</taxon>
        <taxon>Cactaceae</taxon>
        <taxon>Opuntioideae</taxon>
        <taxon>Opuntia</taxon>
    </lineage>
</organism>
<sequence>MAGAFLSAVIRAVFERLFSSESVNFFRRSKIDPVVEELKRLLLAAERVANDAEQEQITDRRVKRWVDQLKHCCYRAEELIDDIAAKALESSVEWSPHQPPLLLTKGLNIIDSVRRPSHVKTVTFKMKEIIRMLEILLIEKDALRLTEISARRLPQREPTTSFCQESELYGRVEERDAIVEFLLSEEPGGDRNRIGAVAIVGMVGIGKTALAQLIFNNGSVREAFDLRVWVGVSDEFDICRVTRSILESVAQLSYSTFLDLNFLLC</sequence>
<dbReference type="PANTHER" id="PTHR36766:SF40">
    <property type="entry name" value="DISEASE RESISTANCE PROTEIN RGA3"/>
    <property type="match status" value="1"/>
</dbReference>
<dbReference type="SUPFAM" id="SSF52540">
    <property type="entry name" value="P-loop containing nucleoside triphosphate hydrolases"/>
    <property type="match status" value="1"/>
</dbReference>
<evidence type="ECO:0000256" key="4">
    <source>
        <dbReference type="ARBA" id="ARBA00022840"/>
    </source>
</evidence>
<dbReference type="InterPro" id="IPR027417">
    <property type="entry name" value="P-loop_NTPase"/>
</dbReference>
<feature type="domain" description="NB-ARC" evidence="5">
    <location>
        <begin position="177"/>
        <end position="250"/>
    </location>
</feature>
<dbReference type="Gene3D" id="1.20.5.4130">
    <property type="match status" value="1"/>
</dbReference>
<dbReference type="GO" id="GO:0006952">
    <property type="term" value="P:defense response"/>
    <property type="evidence" value="ECO:0007669"/>
    <property type="project" value="UniProtKB-KW"/>
</dbReference>
<keyword evidence="1" id="KW-0677">Repeat</keyword>
<dbReference type="InterPro" id="IPR002182">
    <property type="entry name" value="NB-ARC"/>
</dbReference>
<keyword evidence="2" id="KW-0547">Nucleotide-binding</keyword>
<evidence type="ECO:0000256" key="1">
    <source>
        <dbReference type="ARBA" id="ARBA00022737"/>
    </source>
</evidence>
<evidence type="ECO:0000256" key="3">
    <source>
        <dbReference type="ARBA" id="ARBA00022821"/>
    </source>
</evidence>
<evidence type="ECO:0000259" key="6">
    <source>
        <dbReference type="Pfam" id="PF18052"/>
    </source>
</evidence>
<accession>A0A7C9AM05</accession>
<dbReference type="PANTHER" id="PTHR36766">
    <property type="entry name" value="PLANT BROAD-SPECTRUM MILDEW RESISTANCE PROTEIN RPW8"/>
    <property type="match status" value="1"/>
</dbReference>
<dbReference type="GO" id="GO:0043531">
    <property type="term" value="F:ADP binding"/>
    <property type="evidence" value="ECO:0007669"/>
    <property type="project" value="InterPro"/>
</dbReference>
<dbReference type="Pfam" id="PF18052">
    <property type="entry name" value="Rx_N"/>
    <property type="match status" value="1"/>
</dbReference>
<reference evidence="7" key="2">
    <citation type="submission" date="2020-07" db="EMBL/GenBank/DDBJ databases">
        <authorList>
            <person name="Vera ALvarez R."/>
            <person name="Arias-Moreno D.M."/>
            <person name="Jimenez-Jacinto V."/>
            <person name="Jimenez-Bremont J.F."/>
            <person name="Swaminathan K."/>
            <person name="Moose S.P."/>
            <person name="Guerrero-Gonzalez M.L."/>
            <person name="Marino-Ramirez L."/>
            <person name="Landsman D."/>
            <person name="Rodriguez-Kessler M."/>
            <person name="Delgado-Sanchez P."/>
        </authorList>
    </citation>
    <scope>NUCLEOTIDE SEQUENCE</scope>
    <source>
        <tissue evidence="7">Cladode</tissue>
    </source>
</reference>
<evidence type="ECO:0000259" key="5">
    <source>
        <dbReference type="Pfam" id="PF00931"/>
    </source>
</evidence>
<evidence type="ECO:0000256" key="2">
    <source>
        <dbReference type="ARBA" id="ARBA00022741"/>
    </source>
</evidence>
<keyword evidence="3" id="KW-0611">Plant defense</keyword>
<dbReference type="AlphaFoldDB" id="A0A7C9AM05"/>
<dbReference type="EMBL" id="GISG01242099">
    <property type="protein sequence ID" value="MBA4669015.1"/>
    <property type="molecule type" value="Transcribed_RNA"/>
</dbReference>
<dbReference type="EMBL" id="GISG01242097">
    <property type="protein sequence ID" value="MBA4669013.1"/>
    <property type="molecule type" value="Transcribed_RNA"/>
</dbReference>
<evidence type="ECO:0000313" key="7">
    <source>
        <dbReference type="EMBL" id="MBA4669015.1"/>
    </source>
</evidence>
<evidence type="ECO:0008006" key="8">
    <source>
        <dbReference type="Google" id="ProtNLM"/>
    </source>
</evidence>
<dbReference type="GO" id="GO:0005524">
    <property type="term" value="F:ATP binding"/>
    <property type="evidence" value="ECO:0007669"/>
    <property type="project" value="UniProtKB-KW"/>
</dbReference>
<name>A0A7C9AM05_OPUST</name>
<feature type="domain" description="Disease resistance N-terminal" evidence="6">
    <location>
        <begin position="9"/>
        <end position="92"/>
    </location>
</feature>
<protein>
    <recommendedName>
        <fullName evidence="8">Rx N-terminal domain-containing protein</fullName>
    </recommendedName>
</protein>